<evidence type="ECO:0000256" key="7">
    <source>
        <dbReference type="ARBA" id="ARBA00066647"/>
    </source>
</evidence>
<dbReference type="SUPFAM" id="SSF160582">
    <property type="entry name" value="MbtH-like"/>
    <property type="match status" value="1"/>
</dbReference>
<evidence type="ECO:0000313" key="10">
    <source>
        <dbReference type="EMBL" id="ARJ35751.1"/>
    </source>
</evidence>
<dbReference type="PANTHER" id="PTHR45527:SF14">
    <property type="entry name" value="PLIPASTATIN SYNTHASE SUBUNIT B"/>
    <property type="match status" value="1"/>
</dbReference>
<accession>A0A1X9M3G5</accession>
<comment type="pathway">
    <text evidence="2">Siderophore biosynthesis.</text>
</comment>
<dbReference type="EC" id="6.2.1.61" evidence="7"/>
<dbReference type="Gene3D" id="3.30.559.10">
    <property type="entry name" value="Chloramphenicol acetyltransferase-like domain"/>
    <property type="match status" value="1"/>
</dbReference>
<dbReference type="InterPro" id="IPR001031">
    <property type="entry name" value="Thioesterase"/>
</dbReference>
<dbReference type="InterPro" id="IPR005153">
    <property type="entry name" value="MbtH-like_dom"/>
</dbReference>
<keyword evidence="4" id="KW-0597">Phosphoprotein</keyword>
<dbReference type="PROSITE" id="PS50890">
    <property type="entry name" value="PUA"/>
    <property type="match status" value="1"/>
</dbReference>
<dbReference type="FunFam" id="3.40.50.12780:FF:000012">
    <property type="entry name" value="Non-ribosomal peptide synthetase"/>
    <property type="match status" value="1"/>
</dbReference>
<dbReference type="Gene3D" id="1.10.1200.10">
    <property type="entry name" value="ACP-like"/>
    <property type="match status" value="1"/>
</dbReference>
<dbReference type="SUPFAM" id="SSF53474">
    <property type="entry name" value="alpha/beta-Hydrolases"/>
    <property type="match status" value="1"/>
</dbReference>
<evidence type="ECO:0000259" key="9">
    <source>
        <dbReference type="PROSITE" id="PS50075"/>
    </source>
</evidence>
<evidence type="ECO:0000256" key="3">
    <source>
        <dbReference type="ARBA" id="ARBA00022450"/>
    </source>
</evidence>
<dbReference type="InterPro" id="IPR000873">
    <property type="entry name" value="AMP-dep_synth/lig_dom"/>
</dbReference>
<evidence type="ECO:0000256" key="6">
    <source>
        <dbReference type="ARBA" id="ARBA00050154"/>
    </source>
</evidence>
<dbReference type="InterPro" id="IPR020845">
    <property type="entry name" value="AMP-binding_CS"/>
</dbReference>
<evidence type="ECO:0000256" key="8">
    <source>
        <dbReference type="ARBA" id="ARBA00077773"/>
    </source>
</evidence>
<dbReference type="SUPFAM" id="SSF52777">
    <property type="entry name" value="CoA-dependent acyltransferases"/>
    <property type="match status" value="2"/>
</dbReference>
<dbReference type="InterPro" id="IPR025110">
    <property type="entry name" value="AMP-bd_C"/>
</dbReference>
<dbReference type="Gene3D" id="3.40.50.1820">
    <property type="entry name" value="alpha/beta hydrolase"/>
    <property type="match status" value="1"/>
</dbReference>
<comment type="cofactor">
    <cofactor evidence="1">
        <name>pantetheine 4'-phosphate</name>
        <dbReference type="ChEBI" id="CHEBI:47942"/>
    </cofactor>
</comment>
<dbReference type="InterPro" id="IPR001242">
    <property type="entry name" value="Condensation_dom"/>
</dbReference>
<evidence type="ECO:0000256" key="4">
    <source>
        <dbReference type="ARBA" id="ARBA00022553"/>
    </source>
</evidence>
<dbReference type="Pfam" id="PF00501">
    <property type="entry name" value="AMP-binding"/>
    <property type="match status" value="2"/>
</dbReference>
<dbReference type="PANTHER" id="PTHR45527">
    <property type="entry name" value="NONRIBOSOMAL PEPTIDE SYNTHETASE"/>
    <property type="match status" value="1"/>
</dbReference>
<name>A0A1X9M3G5_PSEFL</name>
<dbReference type="InterPro" id="IPR020806">
    <property type="entry name" value="PKS_PP-bd"/>
</dbReference>
<dbReference type="PROSITE" id="PS00455">
    <property type="entry name" value="AMP_BINDING"/>
    <property type="match status" value="1"/>
</dbReference>
<dbReference type="EMBL" id="KX134687">
    <property type="protein sequence ID" value="ARJ35751.1"/>
    <property type="molecule type" value="Genomic_DNA"/>
</dbReference>
<evidence type="ECO:0000256" key="1">
    <source>
        <dbReference type="ARBA" id="ARBA00001957"/>
    </source>
</evidence>
<dbReference type="InterPro" id="IPR010071">
    <property type="entry name" value="AA_adenyl_dom"/>
</dbReference>
<dbReference type="Pfam" id="PF00550">
    <property type="entry name" value="PP-binding"/>
    <property type="match status" value="1"/>
</dbReference>
<dbReference type="InterPro" id="IPR006162">
    <property type="entry name" value="Ppantetheine_attach_site"/>
</dbReference>
<dbReference type="Gene3D" id="3.40.50.980">
    <property type="match status" value="2"/>
</dbReference>
<dbReference type="Pfam" id="PF03621">
    <property type="entry name" value="MbtH"/>
    <property type="match status" value="1"/>
</dbReference>
<dbReference type="InterPro" id="IPR009081">
    <property type="entry name" value="PP-bd_ACP"/>
</dbReference>
<evidence type="ECO:0000256" key="2">
    <source>
        <dbReference type="ARBA" id="ARBA00004924"/>
    </source>
</evidence>
<dbReference type="GO" id="GO:0031177">
    <property type="term" value="F:phosphopantetheine binding"/>
    <property type="evidence" value="ECO:0007669"/>
    <property type="project" value="InterPro"/>
</dbReference>
<dbReference type="Gene3D" id="3.40.50.12780">
    <property type="entry name" value="N-terminal domain of ligase-like"/>
    <property type="match status" value="1"/>
</dbReference>
<dbReference type="GO" id="GO:0044550">
    <property type="term" value="P:secondary metabolite biosynthetic process"/>
    <property type="evidence" value="ECO:0007669"/>
    <property type="project" value="TreeGrafter"/>
</dbReference>
<dbReference type="InterPro" id="IPR023213">
    <property type="entry name" value="CAT-like_dom_sf"/>
</dbReference>
<keyword evidence="3" id="KW-0596">Phosphopantetheine</keyword>
<dbReference type="PROSITE" id="PS50075">
    <property type="entry name" value="CARRIER"/>
    <property type="match status" value="1"/>
</dbReference>
<dbReference type="NCBIfam" id="TIGR01733">
    <property type="entry name" value="AA-adenyl-dom"/>
    <property type="match status" value="1"/>
</dbReference>
<dbReference type="Pfam" id="PF00975">
    <property type="entry name" value="Thioesterase"/>
    <property type="match status" value="1"/>
</dbReference>
<gene>
    <name evidence="10" type="primary">obiF</name>
</gene>
<dbReference type="Gene3D" id="3.30.559.30">
    <property type="entry name" value="Nonribosomal peptide synthetase, condensation domain"/>
    <property type="match status" value="1"/>
</dbReference>
<dbReference type="SMR" id="A0A1X9M3G5"/>
<reference evidence="10" key="1">
    <citation type="submission" date="2016-04" db="EMBL/GenBank/DDBJ databases">
        <title>Beta-lactone formation by type-I thioesterase during antibiotic cleavage from a non-ribosomal peptide synthetase.</title>
        <authorList>
            <person name="Schaffer J.E."/>
            <person name="Reck M.R."/>
            <person name="Prasad N."/>
            <person name="Kao J."/>
            <person name="Wencewicz T.A."/>
        </authorList>
    </citation>
    <scope>NUCLEOTIDE SEQUENCE</scope>
    <source>
        <strain evidence="10">ATCC 39502</strain>
    </source>
</reference>
<keyword evidence="5 10" id="KW-0436">Ligase</keyword>
<dbReference type="Gene3D" id="3.90.820.10">
    <property type="entry name" value="Structural Genomics, Unknown Function 30-nov-00 1gh9 Mol_id"/>
    <property type="match status" value="1"/>
</dbReference>
<dbReference type="InterPro" id="IPR029058">
    <property type="entry name" value="AB_hydrolase_fold"/>
</dbReference>
<feature type="domain" description="Carrier" evidence="9">
    <location>
        <begin position="976"/>
        <end position="1045"/>
    </location>
</feature>
<dbReference type="Gene3D" id="3.30.300.30">
    <property type="match status" value="2"/>
</dbReference>
<dbReference type="SMART" id="SM00823">
    <property type="entry name" value="PKS_PP"/>
    <property type="match status" value="1"/>
</dbReference>
<dbReference type="GO" id="GO:0005829">
    <property type="term" value="C:cytosol"/>
    <property type="evidence" value="ECO:0007669"/>
    <property type="project" value="TreeGrafter"/>
</dbReference>
<protein>
    <recommendedName>
        <fullName evidence="7">salicylate--[aryl-carrier protein] ligase</fullName>
        <ecNumber evidence="7">6.2.1.61</ecNumber>
    </recommendedName>
    <alternativeName>
        <fullName evidence="8">Salicylate--[aryl-carrier protein] ligase</fullName>
    </alternativeName>
</protein>
<dbReference type="InterPro" id="IPR036736">
    <property type="entry name" value="ACP-like_sf"/>
</dbReference>
<organism evidence="10">
    <name type="scientific">Pseudomonas fluorescens</name>
    <dbReference type="NCBI Taxonomy" id="294"/>
    <lineage>
        <taxon>Bacteria</taxon>
        <taxon>Pseudomonadati</taxon>
        <taxon>Pseudomonadota</taxon>
        <taxon>Gammaproteobacteria</taxon>
        <taxon>Pseudomonadales</taxon>
        <taxon>Pseudomonadaceae</taxon>
        <taxon>Pseudomonas</taxon>
    </lineage>
</organism>
<dbReference type="Pfam" id="PF00668">
    <property type="entry name" value="Condensation"/>
    <property type="match status" value="1"/>
</dbReference>
<dbReference type="GO" id="GO:0043041">
    <property type="term" value="P:amino acid activation for nonribosomal peptide biosynthetic process"/>
    <property type="evidence" value="ECO:0007669"/>
    <property type="project" value="TreeGrafter"/>
</dbReference>
<dbReference type="PROSITE" id="PS00012">
    <property type="entry name" value="PHOSPHOPANTETHEINE"/>
    <property type="match status" value="1"/>
</dbReference>
<dbReference type="GO" id="GO:0016874">
    <property type="term" value="F:ligase activity"/>
    <property type="evidence" value="ECO:0007669"/>
    <property type="project" value="UniProtKB-KW"/>
</dbReference>
<dbReference type="SUPFAM" id="SSF56801">
    <property type="entry name" value="Acetyl-CoA synthetase-like"/>
    <property type="match status" value="2"/>
</dbReference>
<dbReference type="InterPro" id="IPR045851">
    <property type="entry name" value="AMP-bd_C_sf"/>
</dbReference>
<dbReference type="FunFam" id="3.40.50.980:FF:000001">
    <property type="entry name" value="Non-ribosomal peptide synthetase"/>
    <property type="match status" value="1"/>
</dbReference>
<dbReference type="CDD" id="cd17643">
    <property type="entry name" value="A_NRPS_Cytc1-like"/>
    <property type="match status" value="1"/>
</dbReference>
<sequence>MSASFTTALTSAQQSIWMGHQFDPQSPAYNVASYIEMSGDIDPQRLQHALQRAVDDIEALRARFHEDETQGGALTQTILAQVAVELNVFAVDAEQARSWMESDLARPTDLTSGPIFSSALLQVAPNVNYWYFKTHHIVMDGVALSMLFKRVADLYGQAPDLCSPSPFGSVRQVLENEQAWRASPAFAQDREFWQQHCQDMAEVASLNSDVAQPSYQAIQHRRVLDESIMASLRERAEAMDSQWVNVLLAAFGAFVGRSTGYRQVTVGVPMMNRFATGAINVPCTLANVLPLRLDIKPGQSVEQLVASVQAQLDRMRPHQRYRAEDIRRDCNLLGDNRRLTGPQINIDFFSAKLSFDGVPGEVNVLSAGPADDLSLLIQTPADDKTLNIIAMANPALYSRAALERHVQRFIDFVERFAAASDTPLGQLDAYDATDPGYAQGNACFSPVNQAHTLAQTLVERFERAVHATPDAIALTFNGEHLTYQALNQRANRLAHLIQDQTGQTSPQPVALLLARSVQTFVCILGVLKAGAHYVPLDPDAPAERITTILEDTCPTLVICDQSSQALVSGSDVKVMVIDTPSCMDAVQQQSIDNLQSGPRANDLAYIIYTSGSTGKPKGVCITHHNVVRLFENTHHWFDYRSSDVWTACHGYIFDASVWEMWGAFAHGGRLVLVPVDTTRDPEKLLELVVQEQVTVFGQIPSAFYRFMEAQADQPALAARLNLRYQCFGGEALDLSRLKPWFEHYGHSRTRLLNLYGITETTINATYQFVTLEQVQTNQGSLIGTVYDDLDIKVLDDALRPVPVGGYGEMYVRGAGLARGYLNRQDLDATRFVADPFGAPGERMYRSGDVAALQEGGVLEYIGRADQQVKVRGYRIELGEIETQLRGHPLLSDAIALVVTDASGDPKLVAHVVPKATCRCEDIDTAQVRDYLRERLPSYMVPGAIGVQERLPVTLSGKVDRKALPTIALSGARQVEAPRDELDERVLAAWSEQLEIDTLGIDDNFFDIGGDSIKAIRICRDLGLPVTELFDHPTPRANADYLRDHQDNDAQGAVNWLHAFDKSAKKERLNLVCVPFAGGNAFAYRNLVNQLSSVFNCVSVNLPGHDIMRPDEGMQALEVVADAATQEILATLSGPIIVYGHCAGNATAIEIARRLEQAGADLKALVIGGMLLDQDPVDVQARVADQSGENIIDFLQQIGGFKEVLDDASMASIARMTKHDATQTARFFAEEALNRQTLQAPIHVIVGDMDPLTPDYEERYKDWQMYSSDVTLSVIEGGGHYFVTDLAEPLAQVLLANYKHLNPVVPVRAPRALRAFHNPFDDVEGRFSLLANDARQLSLWPEFAPTPAGWTALFGPASHSECLARTQAYDHEALISPPAPTEGLDAPYWPEAFESRYRASGWWTGETLGAILTRHALLAPQRVAVTDGDRNLSYSQLDSNADRIADGFATLGVKAGDRVVVQLPNSMEFIETIFGLFRLGAIPVFALPSDRLNEITHIFEISGAIAYVIKDQALGFDYRRIATELTQQIASIKQVIVVGDAEGFVPFANLYGRTAAWPQRSSREPALITLSGGSTALPKLILRRHDDYLYSFKASARICQLDSDSVYLCVLPAGHNFTLSSPGFLGVLYAGGRVVMTSDPSGSGAFALIERERVTLTSVVPSLAQAWLHSSRDHDLSSLQLLQVGGARLSDDVAERLATSFDCQLQQVYGMSEGLVCYTAVGDTEEHVLHTQGRPISSGDEILIVDENDEPVANGVAGQLLVRGPYTIRGYLNAPEHNARAFTPDGFYRTGDVVVFRDDGYLVVTGRIKDQVNRGGEKIAAEEIEGYLLAHPGVLEAGIIGLPDEYLGEVSCAVVVLAPGAQLTASALKSFVRQQGIAAFKVPDQVHLVPSLPKTTLGKIDKKLLRVQLGQ</sequence>
<dbReference type="Gene3D" id="2.30.38.10">
    <property type="entry name" value="Luciferase, Domain 3"/>
    <property type="match status" value="1"/>
</dbReference>
<dbReference type="FunFam" id="2.30.38.10:FF:000003">
    <property type="entry name" value="Vibriobactin-specific 2,3-dihydroxybenzoate-AMP ligase"/>
    <property type="match status" value="1"/>
</dbReference>
<dbReference type="SMART" id="SM00923">
    <property type="entry name" value="MbtH"/>
    <property type="match status" value="1"/>
</dbReference>
<proteinExistence type="predicted"/>
<dbReference type="InterPro" id="IPR042099">
    <property type="entry name" value="ANL_N_sf"/>
</dbReference>
<evidence type="ECO:0000256" key="5">
    <source>
        <dbReference type="ARBA" id="ARBA00022598"/>
    </source>
</evidence>
<comment type="catalytic activity">
    <reaction evidence="6">
        <text>salicylate + holo-[ACP] + ATP = salicyl-[ACP] + AMP + diphosphate</text>
        <dbReference type="Rhea" id="RHEA:61648"/>
        <dbReference type="Rhea" id="RHEA-COMP:9685"/>
        <dbReference type="Rhea" id="RHEA-COMP:19022"/>
        <dbReference type="ChEBI" id="CHEBI:30616"/>
        <dbReference type="ChEBI" id="CHEBI:30762"/>
        <dbReference type="ChEBI" id="CHEBI:33019"/>
        <dbReference type="ChEBI" id="CHEBI:64479"/>
        <dbReference type="ChEBI" id="CHEBI:86464"/>
        <dbReference type="ChEBI" id="CHEBI:456215"/>
        <dbReference type="EC" id="6.2.1.61"/>
    </reaction>
    <physiologicalReaction direction="left-to-right" evidence="6">
        <dbReference type="Rhea" id="RHEA:61649"/>
    </physiologicalReaction>
</comment>
<dbReference type="InterPro" id="IPR038020">
    <property type="entry name" value="MbtH-like_sf"/>
</dbReference>
<dbReference type="Pfam" id="PF13193">
    <property type="entry name" value="AMP-binding_C"/>
    <property type="match status" value="2"/>
</dbReference>